<dbReference type="InterPro" id="IPR005273">
    <property type="entry name" value="Ura-DNA_glyco_family4"/>
</dbReference>
<reference evidence="14 17" key="2">
    <citation type="submission" date="2016-11" db="EMBL/GenBank/DDBJ databases">
        <title>Genomic analysis of Caldithrix abyssi and proposal of a novel bacterial phylum Caldithrichaeota.</title>
        <authorList>
            <person name="Kublanov I."/>
            <person name="Sigalova O."/>
            <person name="Gavrilov S."/>
            <person name="Lebedinsky A."/>
            <person name="Ivanova N."/>
            <person name="Daum C."/>
            <person name="Reddy T."/>
            <person name="Klenk H.P."/>
            <person name="Goker M."/>
            <person name="Reva O."/>
            <person name="Miroshnichenko M."/>
            <person name="Kyprides N."/>
            <person name="Woyke T."/>
            <person name="Gelfand M."/>
        </authorList>
    </citation>
    <scope>NUCLEOTIDE SEQUENCE [LARGE SCALE GENOMIC DNA]</scope>
    <source>
        <strain evidence="14 17">LF13</strain>
    </source>
</reference>
<comment type="similarity">
    <text evidence="2">Belongs to the uracil-DNA glycosylase (UDG) superfamily. Type 4 (UDGa) family.</text>
</comment>
<evidence type="ECO:0000256" key="9">
    <source>
        <dbReference type="ARBA" id="ARBA00023004"/>
    </source>
</evidence>
<dbReference type="PaxDb" id="880073-Calab_0007"/>
<gene>
    <name evidence="14" type="ORF">Cabys_2779</name>
    <name evidence="15" type="ORF">Calab_0007</name>
</gene>
<evidence type="ECO:0000313" key="15">
    <source>
        <dbReference type="EMBL" id="EHO39661.1"/>
    </source>
</evidence>
<dbReference type="EMBL" id="CP018099">
    <property type="protein sequence ID" value="APF19527.1"/>
    <property type="molecule type" value="Genomic_DNA"/>
</dbReference>
<dbReference type="PANTHER" id="PTHR33693">
    <property type="entry name" value="TYPE-5 URACIL-DNA GLYCOSYLASE"/>
    <property type="match status" value="1"/>
</dbReference>
<dbReference type="STRING" id="880073.Cabys_2779"/>
<dbReference type="GO" id="GO:0051539">
    <property type="term" value="F:4 iron, 4 sulfur cluster binding"/>
    <property type="evidence" value="ECO:0007669"/>
    <property type="project" value="UniProtKB-KW"/>
</dbReference>
<evidence type="ECO:0000256" key="7">
    <source>
        <dbReference type="ARBA" id="ARBA00022763"/>
    </source>
</evidence>
<keyword evidence="7" id="KW-0227">DNA damage</keyword>
<dbReference type="Pfam" id="PF03167">
    <property type="entry name" value="UDG"/>
    <property type="match status" value="1"/>
</dbReference>
<dbReference type="SMART" id="SM00986">
    <property type="entry name" value="UDG"/>
    <property type="match status" value="1"/>
</dbReference>
<evidence type="ECO:0000256" key="2">
    <source>
        <dbReference type="ARBA" id="ARBA00006521"/>
    </source>
</evidence>
<dbReference type="EMBL" id="CM001402">
    <property type="protein sequence ID" value="EHO39661.1"/>
    <property type="molecule type" value="Genomic_DNA"/>
</dbReference>
<keyword evidence="6" id="KW-0479">Metal-binding</keyword>
<keyword evidence="9" id="KW-0408">Iron</keyword>
<comment type="catalytic activity">
    <reaction evidence="1">
        <text>Hydrolyzes single-stranded DNA or mismatched double-stranded DNA and polynucleotides, releasing free uracil.</text>
        <dbReference type="EC" id="3.2.2.27"/>
    </reaction>
</comment>
<dbReference type="NCBIfam" id="TIGR00758">
    <property type="entry name" value="UDG_fam4"/>
    <property type="match status" value="1"/>
</dbReference>
<name>H1XWX4_CALAY</name>
<dbReference type="GO" id="GO:0004844">
    <property type="term" value="F:uracil DNA N-glycosylase activity"/>
    <property type="evidence" value="ECO:0007669"/>
    <property type="project" value="UniProtKB-EC"/>
</dbReference>
<dbReference type="InParanoid" id="H1XWX4"/>
<dbReference type="Proteomes" id="UP000183868">
    <property type="component" value="Chromosome"/>
</dbReference>
<evidence type="ECO:0000313" key="14">
    <source>
        <dbReference type="EMBL" id="APF19527.1"/>
    </source>
</evidence>
<evidence type="ECO:0000313" key="16">
    <source>
        <dbReference type="Proteomes" id="UP000004671"/>
    </source>
</evidence>
<feature type="domain" description="Uracil-DNA glycosylase-like" evidence="13">
    <location>
        <begin position="95"/>
        <end position="241"/>
    </location>
</feature>
<evidence type="ECO:0000256" key="4">
    <source>
        <dbReference type="ARBA" id="ARBA00019403"/>
    </source>
</evidence>
<dbReference type="KEGG" id="caby:Cabys_2779"/>
<evidence type="ECO:0000313" key="17">
    <source>
        <dbReference type="Proteomes" id="UP000183868"/>
    </source>
</evidence>
<dbReference type="SMART" id="SM00987">
    <property type="entry name" value="UreE_C"/>
    <property type="match status" value="1"/>
</dbReference>
<dbReference type="InterPro" id="IPR036895">
    <property type="entry name" value="Uracil-DNA_glycosylase-like_sf"/>
</dbReference>
<keyword evidence="8" id="KW-0378">Hydrolase</keyword>
<evidence type="ECO:0000256" key="10">
    <source>
        <dbReference type="ARBA" id="ARBA00023014"/>
    </source>
</evidence>
<dbReference type="Proteomes" id="UP000004671">
    <property type="component" value="Chromosome"/>
</dbReference>
<dbReference type="GO" id="GO:0046872">
    <property type="term" value="F:metal ion binding"/>
    <property type="evidence" value="ECO:0007669"/>
    <property type="project" value="UniProtKB-KW"/>
</dbReference>
<keyword evidence="10" id="KW-0411">Iron-sulfur</keyword>
<dbReference type="RefSeq" id="WP_006926512.1">
    <property type="nucleotide sequence ID" value="NZ_CM001402.1"/>
</dbReference>
<evidence type="ECO:0000259" key="13">
    <source>
        <dbReference type="SMART" id="SM00986"/>
    </source>
</evidence>
<evidence type="ECO:0000256" key="11">
    <source>
        <dbReference type="ARBA" id="ARBA00023204"/>
    </source>
</evidence>
<evidence type="ECO:0000256" key="3">
    <source>
        <dbReference type="ARBA" id="ARBA00012030"/>
    </source>
</evidence>
<dbReference type="InterPro" id="IPR051536">
    <property type="entry name" value="UDG_Type-4/5"/>
</dbReference>
<dbReference type="HOGENOM" id="CLU_044815_1_3_0"/>
<evidence type="ECO:0000256" key="8">
    <source>
        <dbReference type="ARBA" id="ARBA00022801"/>
    </source>
</evidence>
<protein>
    <recommendedName>
        <fullName evidence="4">Type-4 uracil-DNA glycosylase</fullName>
        <ecNumber evidence="3">3.2.2.27</ecNumber>
    </recommendedName>
</protein>
<sequence>MNEKELIENIEQFFRWYRQVYDSELILDHPVARVSIAEPSGPAVQKGRQGHAQTQNISRRAVQYRQTSPELQAFYEEIRDCQQCELHKTRKNFVFGYGNAQAEVMFVGEAPGREEDEQGLPFVGAAGKLLDKMFASIGLSRDNVYIANVLKCRPPDNRDPRPEEIARCEPYLIKQIQMIKPKLIVALGRFAAQSLLRLEQPLGVMREGDHQYQNIPVIVTYHPAALLRNPALKQKAWQDLKKIKRFLDARTGESDSPHPLISPVPE</sequence>
<dbReference type="OrthoDB" id="5290748at2"/>
<organism evidence="15 16">
    <name type="scientific">Caldithrix abyssi DSM 13497</name>
    <dbReference type="NCBI Taxonomy" id="880073"/>
    <lineage>
        <taxon>Bacteria</taxon>
        <taxon>Pseudomonadati</taxon>
        <taxon>Calditrichota</taxon>
        <taxon>Calditrichia</taxon>
        <taxon>Calditrichales</taxon>
        <taxon>Calditrichaceae</taxon>
        <taxon>Caldithrix</taxon>
    </lineage>
</organism>
<dbReference type="Gene3D" id="3.40.470.10">
    <property type="entry name" value="Uracil-DNA glycosylase-like domain"/>
    <property type="match status" value="1"/>
</dbReference>
<feature type="region of interest" description="Disordered" evidence="12">
    <location>
        <begin position="39"/>
        <end position="59"/>
    </location>
</feature>
<dbReference type="InterPro" id="IPR005122">
    <property type="entry name" value="Uracil-DNA_glycosylase-like"/>
</dbReference>
<keyword evidence="16" id="KW-1185">Reference proteome</keyword>
<dbReference type="AlphaFoldDB" id="H1XWX4"/>
<dbReference type="GO" id="GO:0006281">
    <property type="term" value="P:DNA repair"/>
    <property type="evidence" value="ECO:0007669"/>
    <property type="project" value="UniProtKB-KW"/>
</dbReference>
<accession>H1XWX4</accession>
<evidence type="ECO:0000256" key="12">
    <source>
        <dbReference type="SAM" id="MobiDB-lite"/>
    </source>
</evidence>
<dbReference type="CDD" id="cd10030">
    <property type="entry name" value="UDG-F4_TTUDGA_SPO1dp_like"/>
    <property type="match status" value="1"/>
</dbReference>
<evidence type="ECO:0000256" key="5">
    <source>
        <dbReference type="ARBA" id="ARBA00022485"/>
    </source>
</evidence>
<reference evidence="15 16" key="1">
    <citation type="submission" date="2011-09" db="EMBL/GenBank/DDBJ databases">
        <title>The permanent draft genome of Caldithrix abyssi DSM 13497.</title>
        <authorList>
            <consortium name="US DOE Joint Genome Institute (JGI-PGF)"/>
            <person name="Lucas S."/>
            <person name="Han J."/>
            <person name="Lapidus A."/>
            <person name="Bruce D."/>
            <person name="Goodwin L."/>
            <person name="Pitluck S."/>
            <person name="Peters L."/>
            <person name="Kyrpides N."/>
            <person name="Mavromatis K."/>
            <person name="Ivanova N."/>
            <person name="Mikhailova N."/>
            <person name="Chertkov O."/>
            <person name="Detter J.C."/>
            <person name="Tapia R."/>
            <person name="Han C."/>
            <person name="Land M."/>
            <person name="Hauser L."/>
            <person name="Markowitz V."/>
            <person name="Cheng J.-F."/>
            <person name="Hugenholtz P."/>
            <person name="Woyke T."/>
            <person name="Wu D."/>
            <person name="Spring S."/>
            <person name="Brambilla E."/>
            <person name="Klenk H.-P."/>
            <person name="Eisen J.A."/>
        </authorList>
    </citation>
    <scope>NUCLEOTIDE SEQUENCE [LARGE SCALE GENOMIC DNA]</scope>
    <source>
        <strain evidence="15 16">DSM 13497</strain>
    </source>
</reference>
<proteinExistence type="inferred from homology"/>
<dbReference type="SUPFAM" id="SSF52141">
    <property type="entry name" value="Uracil-DNA glycosylase-like"/>
    <property type="match status" value="1"/>
</dbReference>
<keyword evidence="5" id="KW-0004">4Fe-4S</keyword>
<evidence type="ECO:0000256" key="6">
    <source>
        <dbReference type="ARBA" id="ARBA00022723"/>
    </source>
</evidence>
<dbReference type="eggNOG" id="COG1573">
    <property type="taxonomic scope" value="Bacteria"/>
</dbReference>
<dbReference type="EC" id="3.2.2.27" evidence="3"/>
<evidence type="ECO:0000256" key="1">
    <source>
        <dbReference type="ARBA" id="ARBA00001400"/>
    </source>
</evidence>
<keyword evidence="11" id="KW-0234">DNA repair</keyword>
<dbReference type="PANTHER" id="PTHR33693:SF1">
    <property type="entry name" value="TYPE-4 URACIL-DNA GLYCOSYLASE"/>
    <property type="match status" value="1"/>
</dbReference>